<feature type="compositionally biased region" description="Basic and acidic residues" evidence="1">
    <location>
        <begin position="287"/>
        <end position="302"/>
    </location>
</feature>
<feature type="region of interest" description="Disordered" evidence="1">
    <location>
        <begin position="1"/>
        <end position="24"/>
    </location>
</feature>
<feature type="compositionally biased region" description="Polar residues" evidence="1">
    <location>
        <begin position="253"/>
        <end position="263"/>
    </location>
</feature>
<feature type="domain" description="PWWP" evidence="2">
    <location>
        <begin position="101"/>
        <end position="163"/>
    </location>
</feature>
<organism evidence="3 4">
    <name type="scientific">Hyaloperonospora brassicae</name>
    <name type="common">Brassica downy mildew</name>
    <name type="synonym">Peronospora brassicae</name>
    <dbReference type="NCBI Taxonomy" id="162125"/>
    <lineage>
        <taxon>Eukaryota</taxon>
        <taxon>Sar</taxon>
        <taxon>Stramenopiles</taxon>
        <taxon>Oomycota</taxon>
        <taxon>Peronosporomycetes</taxon>
        <taxon>Peronosporales</taxon>
        <taxon>Peronosporaceae</taxon>
        <taxon>Hyaloperonospora</taxon>
    </lineage>
</organism>
<dbReference type="Gene3D" id="2.30.30.140">
    <property type="match status" value="2"/>
</dbReference>
<dbReference type="AlphaFoldDB" id="A0AAV0TNI3"/>
<dbReference type="EMBL" id="CANTFL010000545">
    <property type="protein sequence ID" value="CAI5724052.1"/>
    <property type="molecule type" value="Genomic_DNA"/>
</dbReference>
<evidence type="ECO:0000256" key="1">
    <source>
        <dbReference type="SAM" id="MobiDB-lite"/>
    </source>
</evidence>
<dbReference type="Pfam" id="PF00855">
    <property type="entry name" value="PWWP"/>
    <property type="match status" value="1"/>
</dbReference>
<feature type="region of interest" description="Disordered" evidence="1">
    <location>
        <begin position="251"/>
        <end position="338"/>
    </location>
</feature>
<name>A0AAV0TNI3_HYABA</name>
<dbReference type="Proteomes" id="UP001162031">
    <property type="component" value="Unassembled WGS sequence"/>
</dbReference>
<dbReference type="SUPFAM" id="SSF63748">
    <property type="entry name" value="Tudor/PWWP/MBT"/>
    <property type="match status" value="1"/>
</dbReference>
<dbReference type="InterPro" id="IPR016197">
    <property type="entry name" value="Chromo-like_dom_sf"/>
</dbReference>
<reference evidence="3" key="1">
    <citation type="submission" date="2022-12" db="EMBL/GenBank/DDBJ databases">
        <authorList>
            <person name="Webb A."/>
        </authorList>
    </citation>
    <scope>NUCLEOTIDE SEQUENCE</scope>
    <source>
        <strain evidence="3">Hp1</strain>
    </source>
</reference>
<dbReference type="CDD" id="cd05162">
    <property type="entry name" value="PWWP"/>
    <property type="match status" value="1"/>
</dbReference>
<dbReference type="SUPFAM" id="SSF54160">
    <property type="entry name" value="Chromo domain-like"/>
    <property type="match status" value="1"/>
</dbReference>
<evidence type="ECO:0000313" key="3">
    <source>
        <dbReference type="EMBL" id="CAI5724052.1"/>
    </source>
</evidence>
<accession>A0AAV0TNI3</accession>
<protein>
    <recommendedName>
        <fullName evidence="2">PWWP domain-containing protein</fullName>
    </recommendedName>
</protein>
<dbReference type="CDD" id="cd20104">
    <property type="entry name" value="MBT_PHF20L1-like"/>
    <property type="match status" value="1"/>
</dbReference>
<evidence type="ECO:0000259" key="2">
    <source>
        <dbReference type="PROSITE" id="PS50812"/>
    </source>
</evidence>
<dbReference type="PROSITE" id="PS50812">
    <property type="entry name" value="PWWP"/>
    <property type="match status" value="1"/>
</dbReference>
<evidence type="ECO:0000313" key="4">
    <source>
        <dbReference type="Proteomes" id="UP001162031"/>
    </source>
</evidence>
<gene>
    <name evidence="3" type="ORF">HBR001_LOCUS3265</name>
</gene>
<dbReference type="InterPro" id="IPR000313">
    <property type="entry name" value="PWWP_dom"/>
</dbReference>
<proteinExistence type="predicted"/>
<keyword evidence="4" id="KW-1185">Reference proteome</keyword>
<comment type="caution">
    <text evidence="3">The sequence shown here is derived from an EMBL/GenBank/DDBJ whole genome shotgun (WGS) entry which is preliminary data.</text>
</comment>
<sequence>MATHSKRSSTKQIQEGENQFKRPRVASMGKTMPLDIGLRVDVLDDEGIWNTGVIVDVGKEKTQDTVEIKYDGWDEDYNQWFGVNKHRLAPLHTYTIVKKCWAKLAKWPWWPAFVILRAPATASAARGLEEETKLFVEFYDSFDAQKRSRCWMKKKDVTSFRDAFEERASKNVSKNFLKFVEGTQRAKAGTSPLLFSGTGTLPIEYSSKVSEPLEEKKKECSPEQWFHLYRDFSNRYKELYGHSAVVAPEKTPVTHSKLNTSKRGSGGCPTKAPEQEPSQGEDENEEKEEKKSDAGKLEKRCDDDDMVVPGLQVTLRNKRAAAEVTSTQRNARPRRAKG</sequence>